<dbReference type="Gene3D" id="3.10.180.10">
    <property type="entry name" value="2,3-Dihydroxybiphenyl 1,2-Dioxygenase, domain 1"/>
    <property type="match status" value="2"/>
</dbReference>
<dbReference type="InterPro" id="IPR037523">
    <property type="entry name" value="VOC_core"/>
</dbReference>
<feature type="domain" description="VOC" evidence="1">
    <location>
        <begin position="135"/>
        <end position="250"/>
    </location>
</feature>
<accession>A0A4D7Z4B3</accession>
<dbReference type="InterPro" id="IPR004360">
    <property type="entry name" value="Glyas_Fos-R_dOase_dom"/>
</dbReference>
<dbReference type="EMBL" id="CP039924">
    <property type="protein sequence ID" value="QCL97749.1"/>
    <property type="molecule type" value="Genomic_DNA"/>
</dbReference>
<reference evidence="2 3" key="1">
    <citation type="submission" date="2019-04" db="EMBL/GenBank/DDBJ databases">
        <title>Complete genome sequence of Agrobacterium tumefaciens CFBP7129.</title>
        <authorList>
            <person name="Haryono M."/>
            <person name="Lin Y.-C."/>
            <person name="Lai E.-M."/>
            <person name="Kuo C.-H."/>
        </authorList>
    </citation>
    <scope>NUCLEOTIDE SEQUENCE [LARGE SCALE GENOMIC DNA]</scope>
    <source>
        <strain evidence="2 3">CFBP7129</strain>
        <plasmid evidence="3">patcfbp7129a</plasmid>
    </source>
</reference>
<evidence type="ECO:0000259" key="1">
    <source>
        <dbReference type="PROSITE" id="PS51819"/>
    </source>
</evidence>
<proteinExistence type="predicted"/>
<evidence type="ECO:0000313" key="2">
    <source>
        <dbReference type="EMBL" id="QCL97749.1"/>
    </source>
</evidence>
<gene>
    <name evidence="2" type="ORF">CFBP7129_26415</name>
</gene>
<dbReference type="AlphaFoldDB" id="A0A4D7Z4B3"/>
<dbReference type="Pfam" id="PF00903">
    <property type="entry name" value="Glyoxalase"/>
    <property type="match status" value="2"/>
</dbReference>
<dbReference type="RefSeq" id="WP_137006088.1">
    <property type="nucleotide sequence ID" value="NZ_CP039924.1"/>
</dbReference>
<sequence>MHLIAQLGHLTLETPNLDRMVHEAENLLGLRITSQNEHRVSLTSNSRRAEITFVRAAAAAVQSIGLEATSAEAVHEAKRRALRLGYEILSPEPTAPGSALGFIFRGPSGHAFEIHTAVPRDQPRDYLTAGVRPARLDHVSITVPDVRGTRDMLADVLGMKLSDTADDDSFLFMRAADGFHHSVAVVKGEPGLHHYSFETREITDLFRICDQMRHFGRRLVWGPGHHGANAQSYFTYYRDGDGCIVEHSFGMTKIDNDSIYQPEVWPTNPSPDEEWLNLWGVPPSKMYGYPGLPTSSIWKTSSAA</sequence>
<evidence type="ECO:0000313" key="3">
    <source>
        <dbReference type="Proteomes" id="UP000298649"/>
    </source>
</evidence>
<name>A0A4D7Z4B3_AGRTU</name>
<dbReference type="PROSITE" id="PS51819">
    <property type="entry name" value="VOC"/>
    <property type="match status" value="2"/>
</dbReference>
<dbReference type="InterPro" id="IPR029068">
    <property type="entry name" value="Glyas_Bleomycin-R_OHBP_Dase"/>
</dbReference>
<dbReference type="Proteomes" id="UP000298649">
    <property type="component" value="Plasmid pAtCFBP7129a"/>
</dbReference>
<protein>
    <submittedName>
        <fullName evidence="2">Oxidoreductase</fullName>
    </submittedName>
</protein>
<geneLocation type="plasmid" evidence="3">
    <name>patcfbp7129a</name>
</geneLocation>
<feature type="domain" description="VOC" evidence="1">
    <location>
        <begin position="6"/>
        <end position="117"/>
    </location>
</feature>
<keyword evidence="2" id="KW-0614">Plasmid</keyword>
<dbReference type="SUPFAM" id="SSF54593">
    <property type="entry name" value="Glyoxalase/Bleomycin resistance protein/Dihydroxybiphenyl dioxygenase"/>
    <property type="match status" value="1"/>
</dbReference>
<organism evidence="2 3">
    <name type="scientific">Agrobacterium tumefaciens</name>
    <dbReference type="NCBI Taxonomy" id="358"/>
    <lineage>
        <taxon>Bacteria</taxon>
        <taxon>Pseudomonadati</taxon>
        <taxon>Pseudomonadota</taxon>
        <taxon>Alphaproteobacteria</taxon>
        <taxon>Hyphomicrobiales</taxon>
        <taxon>Rhizobiaceae</taxon>
        <taxon>Rhizobium/Agrobacterium group</taxon>
        <taxon>Agrobacterium</taxon>
        <taxon>Agrobacterium tumefaciens complex</taxon>
    </lineage>
</organism>